<proteinExistence type="predicted"/>
<organism evidence="2 3">
    <name type="scientific">Prauserella marina</name>
    <dbReference type="NCBI Taxonomy" id="530584"/>
    <lineage>
        <taxon>Bacteria</taxon>
        <taxon>Bacillati</taxon>
        <taxon>Actinomycetota</taxon>
        <taxon>Actinomycetes</taxon>
        <taxon>Pseudonocardiales</taxon>
        <taxon>Pseudonocardiaceae</taxon>
        <taxon>Prauserella</taxon>
    </lineage>
</organism>
<keyword evidence="3" id="KW-1185">Reference proteome</keyword>
<dbReference type="PANTHER" id="PTHR43796">
    <property type="entry name" value="CARBOXYNORSPERMIDINE SYNTHASE"/>
    <property type="match status" value="1"/>
</dbReference>
<dbReference type="EMBL" id="FMZE01000013">
    <property type="protein sequence ID" value="SDD84235.1"/>
    <property type="molecule type" value="Genomic_DNA"/>
</dbReference>
<dbReference type="InterPro" id="IPR036291">
    <property type="entry name" value="NAD(P)-bd_dom_sf"/>
</dbReference>
<evidence type="ECO:0000313" key="3">
    <source>
        <dbReference type="Proteomes" id="UP000199494"/>
    </source>
</evidence>
<dbReference type="Pfam" id="PF03435">
    <property type="entry name" value="Sacchrp_dh_NADP"/>
    <property type="match status" value="1"/>
</dbReference>
<protein>
    <submittedName>
        <fullName evidence="2">Saccharopine dehydrogenase NADP binding domain-containing protein</fullName>
    </submittedName>
</protein>
<dbReference type="AlphaFoldDB" id="A0A222W001"/>
<evidence type="ECO:0000313" key="2">
    <source>
        <dbReference type="EMBL" id="SDD84235.1"/>
    </source>
</evidence>
<dbReference type="SUPFAM" id="SSF51735">
    <property type="entry name" value="NAD(P)-binding Rossmann-fold domains"/>
    <property type="match status" value="1"/>
</dbReference>
<accession>A0A222W001</accession>
<name>A0A222W001_9PSEU</name>
<dbReference type="KEGG" id="pmad:BAY61_20585"/>
<evidence type="ECO:0000259" key="1">
    <source>
        <dbReference type="Pfam" id="PF03435"/>
    </source>
</evidence>
<dbReference type="Gene3D" id="3.40.50.720">
    <property type="entry name" value="NAD(P)-binding Rossmann-like Domain"/>
    <property type="match status" value="1"/>
</dbReference>
<dbReference type="STRING" id="530584.SAMN05421630_11377"/>
<dbReference type="PANTHER" id="PTHR43796:SF2">
    <property type="entry name" value="CARBOXYNORSPERMIDINE SYNTHASE"/>
    <property type="match status" value="1"/>
</dbReference>
<reference evidence="2 3" key="1">
    <citation type="submission" date="2016-10" db="EMBL/GenBank/DDBJ databases">
        <authorList>
            <person name="de Groot N.N."/>
        </authorList>
    </citation>
    <scope>NUCLEOTIDE SEQUENCE [LARGE SCALE GENOMIC DNA]</scope>
    <source>
        <strain evidence="2 3">CGMCC 4.5506</strain>
    </source>
</reference>
<feature type="domain" description="Saccharopine dehydrogenase NADP binding" evidence="1">
    <location>
        <begin position="4"/>
        <end position="96"/>
    </location>
</feature>
<dbReference type="OrthoDB" id="1910498at2"/>
<gene>
    <name evidence="2" type="ORF">SAMN05421630_11377</name>
</gene>
<dbReference type="RefSeq" id="WP_091810256.1">
    <property type="nucleotide sequence ID" value="NZ_CP016353.1"/>
</dbReference>
<dbReference type="Proteomes" id="UP000199494">
    <property type="component" value="Unassembled WGS sequence"/>
</dbReference>
<sequence>MRRVVILGGYGAVGREVVAGLLGHVPDVVVAGRDLAKAGTVAGATPLRLDLRDDDLSLLDADAVVMCADQENVRGARACLARGVHYVDVSADHKVLTGIGELHNLAVEHEATAVLSVGLVPGVTNLLARSLNGDDTDIGVLLGLGEHHGPSAVRWTLDALGDVGESWRMRFPAPYGERVVHGFPFSDQFTLPGKVRTGLCLDSRAMSAFLPRIGKFRHAKPLSWLLRNVHFGRDGFAVAAASNGKVMAFSGRRQSRATGLVAAMVVRRLAGMSPGVQHIENAVGTDFLPELADHGFNLDEYQTR</sequence>
<dbReference type="InterPro" id="IPR005097">
    <property type="entry name" value="Sacchrp_dh_NADP-bd"/>
</dbReference>